<evidence type="ECO:0000313" key="4">
    <source>
        <dbReference type="EMBL" id="KAJ7691878.1"/>
    </source>
</evidence>
<protein>
    <submittedName>
        <fullName evidence="4">Alpha/beta-hydrolase</fullName>
    </submittedName>
</protein>
<dbReference type="InterPro" id="IPR029058">
    <property type="entry name" value="AB_hydrolase_fold"/>
</dbReference>
<organism evidence="4 5">
    <name type="scientific">Mycena rosella</name>
    <name type="common">Pink bonnet</name>
    <name type="synonym">Agaricus rosellus</name>
    <dbReference type="NCBI Taxonomy" id="1033263"/>
    <lineage>
        <taxon>Eukaryota</taxon>
        <taxon>Fungi</taxon>
        <taxon>Dikarya</taxon>
        <taxon>Basidiomycota</taxon>
        <taxon>Agaricomycotina</taxon>
        <taxon>Agaricomycetes</taxon>
        <taxon>Agaricomycetidae</taxon>
        <taxon>Agaricales</taxon>
        <taxon>Marasmiineae</taxon>
        <taxon>Mycenaceae</taxon>
        <taxon>Mycena</taxon>
    </lineage>
</organism>
<dbReference type="Pfam" id="PF00561">
    <property type="entry name" value="Abhydrolase_1"/>
    <property type="match status" value="1"/>
</dbReference>
<sequence length="330" mass="36672">MDTSLYKQVKTQRGFTYSYYFSPPTVGKPVLFFAHGFPNSSYLWREQVAFFKPLGYGLVVPDLLGYGGTDKPTDPKLYIGSGLAQDVVDILDAEGIAQVIAIGHDWGSYLVSRIVNSHSSRVAACAFLAAGYMAPDPSYKNAVMQPEASLLKQMVGYDNFAYMRFFIQPNAAEIIEKNIDSFLCLIYPEQPEIWRDNMCVDGGARSWVESEKMNPLPSYMTPELVEHEREALLKGGLAGPLCWYKSMVDDAKAADDATLPPEAHYVAQPLLFVACTRDVICLPILGDAGHSKYAQGLVTRREIDGDHWVLESHPTECSGILHEWIKGLDL</sequence>
<dbReference type="Gene3D" id="3.40.50.1820">
    <property type="entry name" value="alpha/beta hydrolase"/>
    <property type="match status" value="1"/>
</dbReference>
<dbReference type="InterPro" id="IPR000073">
    <property type="entry name" value="AB_hydrolase_1"/>
</dbReference>
<gene>
    <name evidence="4" type="ORF">B0H17DRAFT_1010752</name>
</gene>
<evidence type="ECO:0000259" key="3">
    <source>
        <dbReference type="Pfam" id="PF00561"/>
    </source>
</evidence>
<dbReference type="Proteomes" id="UP001221757">
    <property type="component" value="Unassembled WGS sequence"/>
</dbReference>
<dbReference type="PRINTS" id="PR00412">
    <property type="entry name" value="EPOXHYDRLASE"/>
</dbReference>
<dbReference type="SUPFAM" id="SSF53474">
    <property type="entry name" value="alpha/beta-Hydrolases"/>
    <property type="match status" value="1"/>
</dbReference>
<proteinExistence type="inferred from homology"/>
<evidence type="ECO:0000256" key="1">
    <source>
        <dbReference type="ARBA" id="ARBA00022801"/>
    </source>
</evidence>
<comment type="caution">
    <text evidence="4">The sequence shown here is derived from an EMBL/GenBank/DDBJ whole genome shotgun (WGS) entry which is preliminary data.</text>
</comment>
<dbReference type="GO" id="GO:0016787">
    <property type="term" value="F:hydrolase activity"/>
    <property type="evidence" value="ECO:0007669"/>
    <property type="project" value="UniProtKB-KW"/>
</dbReference>
<keyword evidence="1" id="KW-0378">Hydrolase</keyword>
<evidence type="ECO:0000256" key="2">
    <source>
        <dbReference type="ARBA" id="ARBA00038334"/>
    </source>
</evidence>
<reference evidence="4" key="1">
    <citation type="submission" date="2023-03" db="EMBL/GenBank/DDBJ databases">
        <title>Massive genome expansion in bonnet fungi (Mycena s.s.) driven by repeated elements and novel gene families across ecological guilds.</title>
        <authorList>
            <consortium name="Lawrence Berkeley National Laboratory"/>
            <person name="Harder C.B."/>
            <person name="Miyauchi S."/>
            <person name="Viragh M."/>
            <person name="Kuo A."/>
            <person name="Thoen E."/>
            <person name="Andreopoulos B."/>
            <person name="Lu D."/>
            <person name="Skrede I."/>
            <person name="Drula E."/>
            <person name="Henrissat B."/>
            <person name="Morin E."/>
            <person name="Kohler A."/>
            <person name="Barry K."/>
            <person name="LaButti K."/>
            <person name="Morin E."/>
            <person name="Salamov A."/>
            <person name="Lipzen A."/>
            <person name="Mereny Z."/>
            <person name="Hegedus B."/>
            <person name="Baldrian P."/>
            <person name="Stursova M."/>
            <person name="Weitz H."/>
            <person name="Taylor A."/>
            <person name="Grigoriev I.V."/>
            <person name="Nagy L.G."/>
            <person name="Martin F."/>
            <person name="Kauserud H."/>
        </authorList>
    </citation>
    <scope>NUCLEOTIDE SEQUENCE</scope>
    <source>
        <strain evidence="4">CBHHK067</strain>
    </source>
</reference>
<name>A0AAD7DKU1_MYCRO</name>
<keyword evidence="5" id="KW-1185">Reference proteome</keyword>
<accession>A0AAD7DKU1</accession>
<comment type="similarity">
    <text evidence="2">Belongs to the AB hydrolase superfamily. Epoxide hydrolase family.</text>
</comment>
<feature type="domain" description="AB hydrolase-1" evidence="3">
    <location>
        <begin position="29"/>
        <end position="157"/>
    </location>
</feature>
<dbReference type="EMBL" id="JARKIE010000055">
    <property type="protein sequence ID" value="KAJ7691878.1"/>
    <property type="molecule type" value="Genomic_DNA"/>
</dbReference>
<dbReference type="AlphaFoldDB" id="A0AAD7DKU1"/>
<evidence type="ECO:0000313" key="5">
    <source>
        <dbReference type="Proteomes" id="UP001221757"/>
    </source>
</evidence>
<dbReference type="InterPro" id="IPR000639">
    <property type="entry name" value="Epox_hydrolase-like"/>
</dbReference>
<dbReference type="PANTHER" id="PTHR43329">
    <property type="entry name" value="EPOXIDE HYDROLASE"/>
    <property type="match status" value="1"/>
</dbReference>